<protein>
    <recommendedName>
        <fullName evidence="1">DUF7344 domain-containing protein</fullName>
    </recommendedName>
</protein>
<proteinExistence type="predicted"/>
<organism evidence="2 3">
    <name type="scientific">Natrialba aegyptia DSM 13077</name>
    <dbReference type="NCBI Taxonomy" id="1227491"/>
    <lineage>
        <taxon>Archaea</taxon>
        <taxon>Methanobacteriati</taxon>
        <taxon>Methanobacteriota</taxon>
        <taxon>Stenosarchaea group</taxon>
        <taxon>Halobacteria</taxon>
        <taxon>Halobacteriales</taxon>
        <taxon>Natrialbaceae</taxon>
        <taxon>Natrialba</taxon>
    </lineage>
</organism>
<evidence type="ECO:0000259" key="1">
    <source>
        <dbReference type="Pfam" id="PF24035"/>
    </source>
</evidence>
<keyword evidence="3" id="KW-1185">Reference proteome</keyword>
<feature type="domain" description="DUF7344" evidence="1">
    <location>
        <begin position="24"/>
        <end position="120"/>
    </location>
</feature>
<dbReference type="AlphaFoldDB" id="M0BAI7"/>
<evidence type="ECO:0000313" key="3">
    <source>
        <dbReference type="Proteomes" id="UP000011591"/>
    </source>
</evidence>
<reference evidence="2 3" key="1">
    <citation type="journal article" date="2014" name="PLoS Genet.">
        <title>Phylogenetically driven sequencing of extremely halophilic archaea reveals strategies for static and dynamic osmo-response.</title>
        <authorList>
            <person name="Becker E.A."/>
            <person name="Seitzer P.M."/>
            <person name="Tritt A."/>
            <person name="Larsen D."/>
            <person name="Krusor M."/>
            <person name="Yao A.I."/>
            <person name="Wu D."/>
            <person name="Madern D."/>
            <person name="Eisen J.A."/>
            <person name="Darling A.E."/>
            <person name="Facciotti M.T."/>
        </authorList>
    </citation>
    <scope>NUCLEOTIDE SEQUENCE [LARGE SCALE GENOMIC DNA]</scope>
    <source>
        <strain evidence="2 3">DSM 13077</strain>
    </source>
</reference>
<accession>M0BAI7</accession>
<dbReference type="Pfam" id="PF24035">
    <property type="entry name" value="DUF7344"/>
    <property type="match status" value="1"/>
</dbReference>
<dbReference type="InterPro" id="IPR055768">
    <property type="entry name" value="DUF7344"/>
</dbReference>
<dbReference type="EMBL" id="AOIP01000015">
    <property type="protein sequence ID" value="ELZ07313.1"/>
    <property type="molecule type" value="Genomic_DNA"/>
</dbReference>
<dbReference type="RefSeq" id="WP_006664447.1">
    <property type="nucleotide sequence ID" value="NZ_AOIP01000015.1"/>
</dbReference>
<dbReference type="OrthoDB" id="177799at2157"/>
<gene>
    <name evidence="2" type="ORF">C480_04636</name>
</gene>
<name>M0BAI7_9EURY</name>
<dbReference type="Proteomes" id="UP000011591">
    <property type="component" value="Unassembled WGS sequence"/>
</dbReference>
<evidence type="ECO:0000313" key="2">
    <source>
        <dbReference type="EMBL" id="ELZ07313.1"/>
    </source>
</evidence>
<comment type="caution">
    <text evidence="2">The sequence shown here is derived from an EMBL/GenBank/DDBJ whole genome shotgun (WGS) entry which is preliminary data.</text>
</comment>
<dbReference type="PATRIC" id="fig|1227491.4.peg.953"/>
<sequence>MMSDTRNSIDDATEPRLITSTDLFAAFAVERRQYTLAYLAAHPVPVSITDLATFITRSELESDDGSLEATDDMAERRLSHTNSRYTDRYERVLTDLYHVHLPHLSDAGLLTATDETELVELTVDRCVLSPYLDLAGVTVDLDSTVDVDIEIDGDSA</sequence>